<comment type="caution">
    <text evidence="6">The sequence shown here is derived from an EMBL/GenBank/DDBJ whole genome shotgun (WGS) entry which is preliminary data.</text>
</comment>
<proteinExistence type="inferred from homology"/>
<dbReference type="PIRSF" id="PIRSF000103">
    <property type="entry name" value="HIBADH"/>
    <property type="match status" value="1"/>
</dbReference>
<dbReference type="SUPFAM" id="SSF51735">
    <property type="entry name" value="NAD(P)-binding Rossmann-fold domains"/>
    <property type="match status" value="1"/>
</dbReference>
<feature type="domain" description="NADPH-dependent reductive aminase-like C-terminal" evidence="5">
    <location>
        <begin position="166"/>
        <end position="289"/>
    </location>
</feature>
<evidence type="ECO:0000256" key="3">
    <source>
        <dbReference type="SAM" id="MobiDB-lite"/>
    </source>
</evidence>
<dbReference type="Gene3D" id="3.40.50.720">
    <property type="entry name" value="NAD(P)-binding Rossmann-like Domain"/>
    <property type="match status" value="1"/>
</dbReference>
<dbReference type="InterPro" id="IPR006115">
    <property type="entry name" value="6PGDH_NADP-bd"/>
</dbReference>
<dbReference type="GO" id="GO:0003677">
    <property type="term" value="F:DNA binding"/>
    <property type="evidence" value="ECO:0007669"/>
    <property type="project" value="TreeGrafter"/>
</dbReference>
<dbReference type="GO" id="GO:0031491">
    <property type="term" value="F:nucleosome binding"/>
    <property type="evidence" value="ECO:0007669"/>
    <property type="project" value="TreeGrafter"/>
</dbReference>
<evidence type="ECO:0000256" key="2">
    <source>
        <dbReference type="ARBA" id="ARBA00023002"/>
    </source>
</evidence>
<dbReference type="EMBL" id="SMKL01000016">
    <property type="protein sequence ID" value="TDC52232.1"/>
    <property type="molecule type" value="Genomic_DNA"/>
</dbReference>
<dbReference type="AlphaFoldDB" id="A0A4R4RTU2"/>
<dbReference type="Pfam" id="PF03446">
    <property type="entry name" value="NAD_binding_2"/>
    <property type="match status" value="1"/>
</dbReference>
<evidence type="ECO:0000259" key="5">
    <source>
        <dbReference type="Pfam" id="PF21761"/>
    </source>
</evidence>
<name>A0A4R4RTU2_9ACTN</name>
<sequence length="316" mass="32938">MTHHEPAPVTVVGLGSMGSALARAFLAAGHPTTVWNRTPSKAAPLVTEGARQAGTIDDGVSASPLVVACLTGYDETRRVLEPATAALAGRALVTLNSGTPAGARECAAWAAAHGIRFLDGAVKDVPDAVGKPGTLLYYAGAEDVFTEHEATLRALGGDTVLLGDEPDLAKFYECAVGATLLPTLVGFFAGAAAARNRGIAASDLVPYSVRWLRMIGEILPAFAAEIDARDYGAGASSVDLFLAGADWDVEFARDAGVDGDWLRPLHDLVRKAAAAGHGADSIAAVTEVLGTTRQLRSSDRSRDHSVWNEPSRSTRR</sequence>
<dbReference type="InterPro" id="IPR036291">
    <property type="entry name" value="NAD(P)-bd_dom_sf"/>
</dbReference>
<dbReference type="Pfam" id="PF21761">
    <property type="entry name" value="RedAm-like_C"/>
    <property type="match status" value="1"/>
</dbReference>
<protein>
    <submittedName>
        <fullName evidence="6">NAD(P)-dependent oxidoreductase</fullName>
    </submittedName>
</protein>
<evidence type="ECO:0000259" key="4">
    <source>
        <dbReference type="Pfam" id="PF03446"/>
    </source>
</evidence>
<comment type="similarity">
    <text evidence="1">Belongs to the HIBADH-related family.</text>
</comment>
<dbReference type="InterPro" id="IPR015815">
    <property type="entry name" value="HIBADH-related"/>
</dbReference>
<dbReference type="InterPro" id="IPR051265">
    <property type="entry name" value="HIBADH-related_NP60_sf"/>
</dbReference>
<dbReference type="Proteomes" id="UP000295621">
    <property type="component" value="Unassembled WGS sequence"/>
</dbReference>
<dbReference type="PANTHER" id="PTHR43580:SF2">
    <property type="entry name" value="CYTOKINE-LIKE NUCLEAR FACTOR N-PAC"/>
    <property type="match status" value="1"/>
</dbReference>
<accession>A0A4R4RTU2</accession>
<dbReference type="Gene3D" id="1.10.1040.10">
    <property type="entry name" value="N-(1-d-carboxylethyl)-l-norvaline Dehydrogenase, domain 2"/>
    <property type="match status" value="1"/>
</dbReference>
<keyword evidence="7" id="KW-1185">Reference proteome</keyword>
<dbReference type="InterPro" id="IPR048666">
    <property type="entry name" value="RedAm-like_C"/>
</dbReference>
<dbReference type="OrthoDB" id="5176214at2"/>
<dbReference type="RefSeq" id="WP_131981566.1">
    <property type="nucleotide sequence ID" value="NZ_SMKL01000016.1"/>
</dbReference>
<keyword evidence="2" id="KW-0560">Oxidoreductase</keyword>
<feature type="region of interest" description="Disordered" evidence="3">
    <location>
        <begin position="293"/>
        <end position="316"/>
    </location>
</feature>
<dbReference type="GO" id="GO:0050661">
    <property type="term" value="F:NADP binding"/>
    <property type="evidence" value="ECO:0007669"/>
    <property type="project" value="InterPro"/>
</dbReference>
<feature type="compositionally biased region" description="Basic and acidic residues" evidence="3">
    <location>
        <begin position="296"/>
        <end position="306"/>
    </location>
</feature>
<dbReference type="InterPro" id="IPR013328">
    <property type="entry name" value="6PGD_dom2"/>
</dbReference>
<evidence type="ECO:0000313" key="6">
    <source>
        <dbReference type="EMBL" id="TDC52232.1"/>
    </source>
</evidence>
<evidence type="ECO:0000256" key="1">
    <source>
        <dbReference type="ARBA" id="ARBA00009080"/>
    </source>
</evidence>
<dbReference type="GO" id="GO:0140673">
    <property type="term" value="P:transcription elongation-coupled chromatin remodeling"/>
    <property type="evidence" value="ECO:0007669"/>
    <property type="project" value="TreeGrafter"/>
</dbReference>
<dbReference type="PANTHER" id="PTHR43580">
    <property type="entry name" value="OXIDOREDUCTASE GLYR1-RELATED"/>
    <property type="match status" value="1"/>
</dbReference>
<dbReference type="GO" id="GO:0000785">
    <property type="term" value="C:chromatin"/>
    <property type="evidence" value="ECO:0007669"/>
    <property type="project" value="TreeGrafter"/>
</dbReference>
<feature type="domain" description="6-phosphogluconate dehydrogenase NADP-binding" evidence="4">
    <location>
        <begin position="9"/>
        <end position="161"/>
    </location>
</feature>
<evidence type="ECO:0000313" key="7">
    <source>
        <dbReference type="Proteomes" id="UP000295621"/>
    </source>
</evidence>
<reference evidence="6 7" key="1">
    <citation type="submission" date="2019-02" db="EMBL/GenBank/DDBJ databases">
        <title>Draft genome sequences of novel Actinobacteria.</title>
        <authorList>
            <person name="Sahin N."/>
            <person name="Ay H."/>
            <person name="Saygin H."/>
        </authorList>
    </citation>
    <scope>NUCLEOTIDE SEQUENCE [LARGE SCALE GENOMIC DNA]</scope>
    <source>
        <strain evidence="6 7">KC603</strain>
    </source>
</reference>
<gene>
    <name evidence="6" type="ORF">E1212_09235</name>
</gene>
<dbReference type="GO" id="GO:0016491">
    <property type="term" value="F:oxidoreductase activity"/>
    <property type="evidence" value="ECO:0007669"/>
    <property type="project" value="UniProtKB-KW"/>
</dbReference>
<organism evidence="6 7">
    <name type="scientific">Jiangella ureilytica</name>
    <dbReference type="NCBI Taxonomy" id="2530374"/>
    <lineage>
        <taxon>Bacteria</taxon>
        <taxon>Bacillati</taxon>
        <taxon>Actinomycetota</taxon>
        <taxon>Actinomycetes</taxon>
        <taxon>Jiangellales</taxon>
        <taxon>Jiangellaceae</taxon>
        <taxon>Jiangella</taxon>
    </lineage>
</organism>